<feature type="domain" description="F-box" evidence="2">
    <location>
        <begin position="193"/>
        <end position="240"/>
    </location>
</feature>
<accession>A0A197KAD6</accession>
<feature type="region of interest" description="Disordered" evidence="1">
    <location>
        <begin position="60"/>
        <end position="92"/>
    </location>
</feature>
<feature type="compositionally biased region" description="Low complexity" evidence="1">
    <location>
        <begin position="164"/>
        <end position="177"/>
    </location>
</feature>
<evidence type="ECO:0000259" key="2">
    <source>
        <dbReference type="PROSITE" id="PS50181"/>
    </source>
</evidence>
<evidence type="ECO:0000313" key="4">
    <source>
        <dbReference type="Proteomes" id="UP000078512"/>
    </source>
</evidence>
<feature type="region of interest" description="Disordered" evidence="1">
    <location>
        <begin position="800"/>
        <end position="825"/>
    </location>
</feature>
<evidence type="ECO:0000256" key="1">
    <source>
        <dbReference type="SAM" id="MobiDB-lite"/>
    </source>
</evidence>
<dbReference type="OrthoDB" id="2387036at2759"/>
<name>A0A197KAD6_9FUNG</name>
<feature type="region of interest" description="Disordered" evidence="1">
    <location>
        <begin position="308"/>
        <end position="327"/>
    </location>
</feature>
<dbReference type="Proteomes" id="UP000078512">
    <property type="component" value="Unassembled WGS sequence"/>
</dbReference>
<feature type="region of interest" description="Disordered" evidence="1">
    <location>
        <begin position="498"/>
        <end position="523"/>
    </location>
</feature>
<gene>
    <name evidence="3" type="ORF">K457DRAFT_13883</name>
</gene>
<dbReference type="InterPro" id="IPR001810">
    <property type="entry name" value="F-box_dom"/>
</dbReference>
<feature type="compositionally biased region" description="Low complexity" evidence="1">
    <location>
        <begin position="77"/>
        <end position="92"/>
    </location>
</feature>
<keyword evidence="4" id="KW-1185">Reference proteome</keyword>
<feature type="compositionally biased region" description="Low complexity" evidence="1">
    <location>
        <begin position="105"/>
        <end position="129"/>
    </location>
</feature>
<evidence type="ECO:0000313" key="3">
    <source>
        <dbReference type="EMBL" id="OAQ34662.1"/>
    </source>
</evidence>
<protein>
    <recommendedName>
        <fullName evidence="2">F-box domain-containing protein</fullName>
    </recommendedName>
</protein>
<dbReference type="PROSITE" id="PS50181">
    <property type="entry name" value="FBOX"/>
    <property type="match status" value="1"/>
</dbReference>
<sequence length="898" mass="98610">MLLLDQQPFLSLSFSFYITSSSSPTLSSSSSSSSSFPHYSSPSCLHYTLDTRLNNFNNDSNNSTIFKQHNTGDIDPSSNSNNSSTNNNNMNVLSMSDRHFHLMSGQTLSASPSQSSSLSSSTSSSSLSSKPKRKYSSSASGLINSLKKKSSASTLFSPLSPALSSTGPSTTFTSSLTRSKRSSSSRPLCSASCFSPLDLPSDIFVYLLEFLTPAELWKLSMASQEMNRQVNGFMSKIQRFKYSAVRILHQENSGIMYVSPSGANGGSPSPVQTILARIKGTSNPRSRQSYWEAQGELLVMIIMEGTPYEPKPGSRPAKETSTKSSTRAHLPQIHANNADTTVTITPLLDNATTATPPSSIMTTTSTVITTTTMPTSLSSSTLVSSYASASSSQLSLASTANKSTADDIVQVLGPLPMDRFQAIVDLLFDPNIVYLNHRRAIINCARYVSASIADYFKEALSIKDPLDPVFHTLFLKQYAVRMGPYLAVFLYDSGAEDNNNSNDDEDGLPQRLSAQPKTSQRSTLIAPPPRLQKYFQVMLWHRCMSDLIALYNRIQRLHVDIAYSPSSSKKTCPEPLEPMPESNRAVCCQDMPTNTPSPIASPVMQESYPFCCNAHSLVFTTHYPASVTIPYPIRQKFRRMAQKLQTKNLWATVLQAHGANVAQWEESPIGRHIQYTGSTEKLQFCNGVARPISPATMAAVVASGAATSPSPSIHKQRREMDDEELVLRRHRIEERIRQDTLMKQELLSLCLMACGLFMVDSRSHHIPPTLMSLLRRYGPWDKGIWREGEWRRSAIALSSGAGSEEGVGGAYTKKKSLSPSSSLNFSSHRRGAAAVDGVLAEGAAKEDNMEERGPWQNLCIAAIQFMAHENLTWGGATGNEELSRLRVTINSSQWIYHE</sequence>
<dbReference type="EMBL" id="KV442016">
    <property type="protein sequence ID" value="OAQ34662.1"/>
    <property type="molecule type" value="Genomic_DNA"/>
</dbReference>
<feature type="region of interest" description="Disordered" evidence="1">
    <location>
        <begin position="105"/>
        <end position="138"/>
    </location>
</feature>
<feature type="region of interest" description="Disordered" evidence="1">
    <location>
        <begin position="160"/>
        <end position="188"/>
    </location>
</feature>
<proteinExistence type="predicted"/>
<feature type="compositionally biased region" description="Polar residues" evidence="1">
    <location>
        <begin position="512"/>
        <end position="523"/>
    </location>
</feature>
<reference evidence="3 4" key="1">
    <citation type="submission" date="2016-05" db="EMBL/GenBank/DDBJ databases">
        <title>Genome sequencing reveals origins of a unique bacterial endosymbiosis in the earliest lineages of terrestrial Fungi.</title>
        <authorList>
            <consortium name="DOE Joint Genome Institute"/>
            <person name="Uehling J."/>
            <person name="Gryganskyi A."/>
            <person name="Hameed K."/>
            <person name="Tschaplinski T."/>
            <person name="Misztal P."/>
            <person name="Wu S."/>
            <person name="Desiro A."/>
            <person name="Vande Pol N."/>
            <person name="Du Z.-Y."/>
            <person name="Zienkiewicz A."/>
            <person name="Zienkiewicz K."/>
            <person name="Morin E."/>
            <person name="Tisserant E."/>
            <person name="Splivallo R."/>
            <person name="Hainaut M."/>
            <person name="Henrissat B."/>
            <person name="Ohm R."/>
            <person name="Kuo A."/>
            <person name="Yan J."/>
            <person name="Lipzen A."/>
            <person name="Nolan M."/>
            <person name="Labutti K."/>
            <person name="Barry K."/>
            <person name="Goldstein A."/>
            <person name="Labbe J."/>
            <person name="Schadt C."/>
            <person name="Tuskan G."/>
            <person name="Grigoriev I."/>
            <person name="Martin F."/>
            <person name="Vilgalys R."/>
            <person name="Bonito G."/>
        </authorList>
    </citation>
    <scope>NUCLEOTIDE SEQUENCE [LARGE SCALE GENOMIC DNA]</scope>
    <source>
        <strain evidence="3 4">AG-77</strain>
    </source>
</reference>
<organism evidence="3 4">
    <name type="scientific">Linnemannia elongata AG-77</name>
    <dbReference type="NCBI Taxonomy" id="1314771"/>
    <lineage>
        <taxon>Eukaryota</taxon>
        <taxon>Fungi</taxon>
        <taxon>Fungi incertae sedis</taxon>
        <taxon>Mucoromycota</taxon>
        <taxon>Mortierellomycotina</taxon>
        <taxon>Mortierellomycetes</taxon>
        <taxon>Mortierellales</taxon>
        <taxon>Mortierellaceae</taxon>
        <taxon>Linnemannia</taxon>
    </lineage>
</organism>
<dbReference type="AlphaFoldDB" id="A0A197KAD6"/>